<protein>
    <recommendedName>
        <fullName evidence="2 3">Single-stranded DNA-binding protein</fullName>
        <shortName evidence="2">SSB</shortName>
    </recommendedName>
</protein>
<dbReference type="RefSeq" id="WP_285630506.1">
    <property type="nucleotide sequence ID" value="NZ_BAAAUK010000001.1"/>
</dbReference>
<keyword evidence="1 2" id="KW-0238">DNA-binding</keyword>
<dbReference type="EMBL" id="BRZC01000002">
    <property type="protein sequence ID" value="GLC83828.1"/>
    <property type="molecule type" value="Genomic_DNA"/>
</dbReference>
<organism evidence="5 6">
    <name type="scientific">Microbacterium arabinogalactanolyticum</name>
    <dbReference type="NCBI Taxonomy" id="69365"/>
    <lineage>
        <taxon>Bacteria</taxon>
        <taxon>Bacillati</taxon>
        <taxon>Actinomycetota</taxon>
        <taxon>Actinomycetes</taxon>
        <taxon>Micrococcales</taxon>
        <taxon>Microbacteriaceae</taxon>
        <taxon>Microbacterium</taxon>
    </lineage>
</organism>
<dbReference type="HAMAP" id="MF_00984">
    <property type="entry name" value="SSB"/>
    <property type="match status" value="1"/>
</dbReference>
<feature type="compositionally biased region" description="Low complexity" evidence="4">
    <location>
        <begin position="128"/>
        <end position="138"/>
    </location>
</feature>
<feature type="compositionally biased region" description="Acidic residues" evidence="4">
    <location>
        <begin position="139"/>
        <end position="150"/>
    </location>
</feature>
<keyword evidence="6" id="KW-1185">Reference proteome</keyword>
<dbReference type="Gene3D" id="2.40.50.140">
    <property type="entry name" value="Nucleic acid-binding proteins"/>
    <property type="match status" value="1"/>
</dbReference>
<dbReference type="CDD" id="cd04496">
    <property type="entry name" value="SSB_OBF"/>
    <property type="match status" value="1"/>
</dbReference>
<dbReference type="PANTHER" id="PTHR10302:SF0">
    <property type="entry name" value="SINGLE-STRANDED DNA-BINDING PROTEIN, MITOCHONDRIAL"/>
    <property type="match status" value="1"/>
</dbReference>
<evidence type="ECO:0000256" key="2">
    <source>
        <dbReference type="HAMAP-Rule" id="MF_00984"/>
    </source>
</evidence>
<evidence type="ECO:0000256" key="1">
    <source>
        <dbReference type="ARBA" id="ARBA00023125"/>
    </source>
</evidence>
<gene>
    <name evidence="5" type="ORF">MIAR_04160</name>
</gene>
<dbReference type="InterPro" id="IPR000424">
    <property type="entry name" value="Primosome_PriB/ssb"/>
</dbReference>
<dbReference type="PROSITE" id="PS50935">
    <property type="entry name" value="SSB"/>
    <property type="match status" value="1"/>
</dbReference>
<name>A0ABQ5NDW4_9MICO</name>
<evidence type="ECO:0000256" key="3">
    <source>
        <dbReference type="RuleBase" id="RU000524"/>
    </source>
</evidence>
<dbReference type="InterPro" id="IPR012340">
    <property type="entry name" value="NA-bd_OB-fold"/>
</dbReference>
<dbReference type="NCBIfam" id="TIGR00621">
    <property type="entry name" value="ssb"/>
    <property type="match status" value="1"/>
</dbReference>
<proteinExistence type="inferred from homology"/>
<dbReference type="SUPFAM" id="SSF50249">
    <property type="entry name" value="Nucleic acid-binding proteins"/>
    <property type="match status" value="1"/>
</dbReference>
<feature type="region of interest" description="Disordered" evidence="4">
    <location>
        <begin position="121"/>
        <end position="173"/>
    </location>
</feature>
<evidence type="ECO:0000313" key="6">
    <source>
        <dbReference type="Proteomes" id="UP001165068"/>
    </source>
</evidence>
<dbReference type="InterPro" id="IPR011344">
    <property type="entry name" value="ssDNA-bd"/>
</dbReference>
<dbReference type="Proteomes" id="UP001165068">
    <property type="component" value="Unassembled WGS sequence"/>
</dbReference>
<evidence type="ECO:0000313" key="5">
    <source>
        <dbReference type="EMBL" id="GLC83828.1"/>
    </source>
</evidence>
<comment type="caution">
    <text evidence="5">The sequence shown here is derived from an EMBL/GenBank/DDBJ whole genome shotgun (WGS) entry which is preliminary data.</text>
</comment>
<accession>A0ABQ5NDW4</accession>
<sequence>MSIRNDTIVIAGNVGNDPTKNETRNGKAVINFRVGTSHNYIDQRTGEWVESPTSWYNVSAFGNIAEHVKASLHRGDPVIVVGRLRIRDWEAGDGKKGREAEITADAIGHDLNWGTSAFVRRQRATTEPARAPQPSDADAPSDDAPSADEGDTWRIAGLESLAEDEASKEPAFT</sequence>
<comment type="caution">
    <text evidence="2">Lacks conserved residue(s) required for the propagation of feature annotation.</text>
</comment>
<comment type="subunit">
    <text evidence="2">Homotetramer.</text>
</comment>
<evidence type="ECO:0000256" key="4">
    <source>
        <dbReference type="SAM" id="MobiDB-lite"/>
    </source>
</evidence>
<dbReference type="PANTHER" id="PTHR10302">
    <property type="entry name" value="SINGLE-STRANDED DNA-BINDING PROTEIN"/>
    <property type="match status" value="1"/>
</dbReference>
<reference evidence="5" key="1">
    <citation type="submission" date="2022-08" db="EMBL/GenBank/DDBJ databases">
        <title>Draft genome sequence of Microbacterium arabinogalactanolyticum JCM 9171.</title>
        <authorList>
            <person name="Fujita K."/>
            <person name="Ishiwata A."/>
            <person name="Fushinobu S."/>
        </authorList>
    </citation>
    <scope>NUCLEOTIDE SEQUENCE</scope>
    <source>
        <strain evidence="5">JCM 9171</strain>
    </source>
</reference>
<dbReference type="Pfam" id="PF00436">
    <property type="entry name" value="SSB"/>
    <property type="match status" value="1"/>
</dbReference>